<protein>
    <submittedName>
        <fullName evidence="1">Uncharacterized protein</fullName>
    </submittedName>
</protein>
<evidence type="ECO:0000313" key="2">
    <source>
        <dbReference type="Proteomes" id="UP000265520"/>
    </source>
</evidence>
<name>A0A392S256_9FABA</name>
<dbReference type="AlphaFoldDB" id="A0A392S256"/>
<feature type="non-terminal residue" evidence="1">
    <location>
        <position position="35"/>
    </location>
</feature>
<sequence length="35" mass="4153">MKMKIMAKNVRKKNESLRMSMFNLQRAPSRVGQEN</sequence>
<keyword evidence="2" id="KW-1185">Reference proteome</keyword>
<organism evidence="1 2">
    <name type="scientific">Trifolium medium</name>
    <dbReference type="NCBI Taxonomy" id="97028"/>
    <lineage>
        <taxon>Eukaryota</taxon>
        <taxon>Viridiplantae</taxon>
        <taxon>Streptophyta</taxon>
        <taxon>Embryophyta</taxon>
        <taxon>Tracheophyta</taxon>
        <taxon>Spermatophyta</taxon>
        <taxon>Magnoliopsida</taxon>
        <taxon>eudicotyledons</taxon>
        <taxon>Gunneridae</taxon>
        <taxon>Pentapetalae</taxon>
        <taxon>rosids</taxon>
        <taxon>fabids</taxon>
        <taxon>Fabales</taxon>
        <taxon>Fabaceae</taxon>
        <taxon>Papilionoideae</taxon>
        <taxon>50 kb inversion clade</taxon>
        <taxon>NPAAA clade</taxon>
        <taxon>Hologalegina</taxon>
        <taxon>IRL clade</taxon>
        <taxon>Trifolieae</taxon>
        <taxon>Trifolium</taxon>
    </lineage>
</organism>
<dbReference type="EMBL" id="LXQA010311773">
    <property type="protein sequence ID" value="MCI42993.1"/>
    <property type="molecule type" value="Genomic_DNA"/>
</dbReference>
<dbReference type="Proteomes" id="UP000265520">
    <property type="component" value="Unassembled WGS sequence"/>
</dbReference>
<evidence type="ECO:0000313" key="1">
    <source>
        <dbReference type="EMBL" id="MCI42993.1"/>
    </source>
</evidence>
<reference evidence="1 2" key="1">
    <citation type="journal article" date="2018" name="Front. Plant Sci.">
        <title>Red Clover (Trifolium pratense) and Zigzag Clover (T. medium) - A Picture of Genomic Similarities and Differences.</title>
        <authorList>
            <person name="Dluhosova J."/>
            <person name="Istvanek J."/>
            <person name="Nedelnik J."/>
            <person name="Repkova J."/>
        </authorList>
    </citation>
    <scope>NUCLEOTIDE SEQUENCE [LARGE SCALE GENOMIC DNA]</scope>
    <source>
        <strain evidence="2">cv. 10/8</strain>
        <tissue evidence="1">Leaf</tissue>
    </source>
</reference>
<proteinExistence type="predicted"/>
<comment type="caution">
    <text evidence="1">The sequence shown here is derived from an EMBL/GenBank/DDBJ whole genome shotgun (WGS) entry which is preliminary data.</text>
</comment>
<accession>A0A392S256</accession>